<keyword evidence="6" id="KW-0805">Transcription regulation</keyword>
<evidence type="ECO:0000256" key="4">
    <source>
        <dbReference type="ARBA" id="ARBA00022801"/>
    </source>
</evidence>
<dbReference type="PANTHER" id="PTHR10625:SF5">
    <property type="entry name" value="HISTONE DEACETYLASE"/>
    <property type="match status" value="1"/>
</dbReference>
<proteinExistence type="inferred from homology"/>
<sequence>MKNACFFFSEDFLKHGYSDHIESKERLESVMGDLHYNILNDIIDFINPHSASEEEIMLVHDPDYVKYIIDFKEGMLDIDTIMSPGSLNAALKAAGAAIDGVREAKRGRKLSYGLVRPPGHHAMPDRAMGFCIFNNVAIGTAYALSSGYKRVLIVDWDVHHGNGTENMFYDNPDVLYFSVHQYPFYPGTGHYSDVGAGDGEGFNVNVPFSPGSTDADYASAFDRLLIPVSKEFKPDLIMVSAGYDTHYDDPLGSMKMTEAGFHMMASKVKEISDMFNAGIVAMLEGGYSLKHLPSSVEASILGFLGKGGGLKIDNKVTKAAMDNIDKAIDVQKNYWKSLRPYQLA</sequence>
<dbReference type="InterPro" id="IPR023801">
    <property type="entry name" value="His_deacetylse_dom"/>
</dbReference>
<dbReference type="InterPro" id="IPR023696">
    <property type="entry name" value="Ureohydrolase_dom_sf"/>
</dbReference>
<keyword evidence="10" id="KW-1185">Reference proteome</keyword>
<feature type="domain" description="Histone deacetylase" evidence="8">
    <location>
        <begin position="20"/>
        <end position="300"/>
    </location>
</feature>
<keyword evidence="3" id="KW-0678">Repressor</keyword>
<dbReference type="RefSeq" id="WP_230741527.1">
    <property type="nucleotide sequence ID" value="NZ_PGCK01000004.1"/>
</dbReference>
<evidence type="ECO:0000313" key="10">
    <source>
        <dbReference type="Proteomes" id="UP001320159"/>
    </source>
</evidence>
<dbReference type="PANTHER" id="PTHR10625">
    <property type="entry name" value="HISTONE DEACETYLASE HDAC1-RELATED"/>
    <property type="match status" value="1"/>
</dbReference>
<dbReference type="CDD" id="cd09992">
    <property type="entry name" value="HDAC_classII"/>
    <property type="match status" value="1"/>
</dbReference>
<keyword evidence="4" id="KW-0378">Hydrolase</keyword>
<keyword evidence="5" id="KW-0156">Chromatin regulator</keyword>
<dbReference type="EC" id="3.5.1.98" evidence="2"/>
<dbReference type="InterPro" id="IPR000286">
    <property type="entry name" value="HDACs"/>
</dbReference>
<dbReference type="Gene3D" id="3.40.800.20">
    <property type="entry name" value="Histone deacetylase domain"/>
    <property type="match status" value="1"/>
</dbReference>
<dbReference type="PRINTS" id="PR01270">
    <property type="entry name" value="HDASUPER"/>
</dbReference>
<evidence type="ECO:0000256" key="6">
    <source>
        <dbReference type="ARBA" id="ARBA00023015"/>
    </source>
</evidence>
<dbReference type="EMBL" id="PGCK01000004">
    <property type="protein sequence ID" value="MCD1294695.1"/>
    <property type="molecule type" value="Genomic_DNA"/>
</dbReference>
<gene>
    <name evidence="9" type="ORF">CUJ83_06735</name>
</gene>
<evidence type="ECO:0000259" key="8">
    <source>
        <dbReference type="Pfam" id="PF00850"/>
    </source>
</evidence>
<evidence type="ECO:0000256" key="5">
    <source>
        <dbReference type="ARBA" id="ARBA00022853"/>
    </source>
</evidence>
<reference evidence="9 10" key="1">
    <citation type="submission" date="2017-11" db="EMBL/GenBank/DDBJ databases">
        <title>Isolation and Characterization of Family Methanocellaceae Species from Potential Methane Hydrate Area Offshore Southwestern Taiwan.</title>
        <authorList>
            <person name="Zhang W.-L."/>
            <person name="Chen W.-C."/>
            <person name="Lai M.-C."/>
            <person name="Chen S.-C."/>
        </authorList>
    </citation>
    <scope>NUCLEOTIDE SEQUENCE [LARGE SCALE GENOMIC DNA]</scope>
    <source>
        <strain evidence="9 10">CWC-04</strain>
    </source>
</reference>
<dbReference type="AlphaFoldDB" id="A0AAP2RDN6"/>
<evidence type="ECO:0000256" key="3">
    <source>
        <dbReference type="ARBA" id="ARBA00022491"/>
    </source>
</evidence>
<evidence type="ECO:0000256" key="7">
    <source>
        <dbReference type="ARBA" id="ARBA00023163"/>
    </source>
</evidence>
<protein>
    <recommendedName>
        <fullName evidence="2">histone deacetylase</fullName>
        <ecNumber evidence="2">3.5.1.98</ecNumber>
    </recommendedName>
</protein>
<comment type="caution">
    <text evidence="9">The sequence shown here is derived from an EMBL/GenBank/DDBJ whole genome shotgun (WGS) entry which is preliminary data.</text>
</comment>
<dbReference type="SUPFAM" id="SSF52768">
    <property type="entry name" value="Arginase/deacetylase"/>
    <property type="match status" value="1"/>
</dbReference>
<dbReference type="InterPro" id="IPR037138">
    <property type="entry name" value="His_deacetylse_dom_sf"/>
</dbReference>
<comment type="similarity">
    <text evidence="1">Belongs to the histone deacetylase family. HD type 2 subfamily.</text>
</comment>
<dbReference type="GO" id="GO:0040029">
    <property type="term" value="P:epigenetic regulation of gene expression"/>
    <property type="evidence" value="ECO:0007669"/>
    <property type="project" value="TreeGrafter"/>
</dbReference>
<evidence type="ECO:0000313" key="9">
    <source>
        <dbReference type="EMBL" id="MCD1294695.1"/>
    </source>
</evidence>
<keyword evidence="7" id="KW-0804">Transcription</keyword>
<dbReference type="Pfam" id="PF00850">
    <property type="entry name" value="Hist_deacetyl"/>
    <property type="match status" value="1"/>
</dbReference>
<dbReference type="Proteomes" id="UP001320159">
    <property type="component" value="Unassembled WGS sequence"/>
</dbReference>
<evidence type="ECO:0000256" key="1">
    <source>
        <dbReference type="ARBA" id="ARBA00007738"/>
    </source>
</evidence>
<accession>A0AAP2RDN6</accession>
<dbReference type="GO" id="GO:0141221">
    <property type="term" value="F:histone deacetylase activity, hydrolytic mechanism"/>
    <property type="evidence" value="ECO:0007669"/>
    <property type="project" value="UniProtKB-EC"/>
</dbReference>
<organism evidence="9 10">
    <name type="scientific">Methanooceanicella nereidis</name>
    <dbReference type="NCBI Taxonomy" id="2052831"/>
    <lineage>
        <taxon>Archaea</taxon>
        <taxon>Methanobacteriati</taxon>
        <taxon>Methanobacteriota</taxon>
        <taxon>Stenosarchaea group</taxon>
        <taxon>Methanomicrobia</taxon>
        <taxon>Methanocellales</taxon>
        <taxon>Methanocellaceae</taxon>
        <taxon>Methanooceanicella</taxon>
    </lineage>
</organism>
<evidence type="ECO:0000256" key="2">
    <source>
        <dbReference type="ARBA" id="ARBA00012111"/>
    </source>
</evidence>
<name>A0AAP2RDN6_9EURY</name>